<dbReference type="AlphaFoldDB" id="F2EJ86"/>
<dbReference type="GO" id="GO:0046872">
    <property type="term" value="F:metal ion binding"/>
    <property type="evidence" value="ECO:0007669"/>
    <property type="project" value="UniProtKB-KW"/>
</dbReference>
<dbReference type="RefSeq" id="XP_044975934.1">
    <property type="nucleotide sequence ID" value="XM_045119999.1"/>
</dbReference>
<evidence type="ECO:0000256" key="1">
    <source>
        <dbReference type="ARBA" id="ARBA00022723"/>
    </source>
</evidence>
<evidence type="ECO:0000259" key="4">
    <source>
        <dbReference type="Pfam" id="PF14226"/>
    </source>
</evidence>
<dbReference type="PANTHER" id="PTHR10209">
    <property type="entry name" value="OXIDOREDUCTASE, 2OG-FE II OXYGENASE FAMILY PROTEIN"/>
    <property type="match status" value="1"/>
</dbReference>
<dbReference type="Pfam" id="PF14226">
    <property type="entry name" value="DIOX_N"/>
    <property type="match status" value="1"/>
</dbReference>
<accession>F2EJ86</accession>
<protein>
    <submittedName>
        <fullName evidence="5">Predicted protein</fullName>
    </submittedName>
</protein>
<organism evidence="5">
    <name type="scientific">Hordeum vulgare subsp. vulgare</name>
    <name type="common">Domesticated barley</name>
    <dbReference type="NCBI Taxonomy" id="112509"/>
    <lineage>
        <taxon>Eukaryota</taxon>
        <taxon>Viridiplantae</taxon>
        <taxon>Streptophyta</taxon>
        <taxon>Embryophyta</taxon>
        <taxon>Tracheophyta</taxon>
        <taxon>Spermatophyta</taxon>
        <taxon>Magnoliopsida</taxon>
        <taxon>Liliopsida</taxon>
        <taxon>Poales</taxon>
        <taxon>Poaceae</taxon>
        <taxon>BOP clade</taxon>
        <taxon>Pooideae</taxon>
        <taxon>Triticodae</taxon>
        <taxon>Triticeae</taxon>
        <taxon>Hordeinae</taxon>
        <taxon>Hordeum</taxon>
    </lineage>
</organism>
<sequence length="110" mass="12823">MPDADIPVIYLTDPDRTAVVSQIGAACTSHGFFLVLNHRLQVAHDFFRLSLEEKAKLYSDDPAKKMRLSTSFNMRKETVHNWRDYLRLHCYPLEQFVPEWPAYPPPFSLL</sequence>
<dbReference type="ExpressionAtlas" id="F2EJ86">
    <property type="expression patterns" value="baseline"/>
</dbReference>
<keyword evidence="2" id="KW-0560">Oxidoreductase</keyword>
<dbReference type="GO" id="GO:0016491">
    <property type="term" value="F:oxidoreductase activity"/>
    <property type="evidence" value="ECO:0007669"/>
    <property type="project" value="UniProtKB-KW"/>
</dbReference>
<dbReference type="Gene3D" id="2.60.120.330">
    <property type="entry name" value="B-lactam Antibiotic, Isopenicillin N Synthase, Chain"/>
    <property type="match status" value="1"/>
</dbReference>
<dbReference type="PANTHER" id="PTHR10209:SF251">
    <property type="entry name" value="PROTEIN DMR6-LIKE OXYGENASE 2"/>
    <property type="match status" value="1"/>
</dbReference>
<proteinExistence type="evidence at transcript level"/>
<keyword evidence="1" id="KW-0479">Metal-binding</keyword>
<dbReference type="SUPFAM" id="SSF51197">
    <property type="entry name" value="Clavaminate synthase-like"/>
    <property type="match status" value="1"/>
</dbReference>
<dbReference type="HOGENOM" id="CLU_010119_11_2_1"/>
<name>F2EJ86_HORVV</name>
<keyword evidence="3" id="KW-0408">Iron</keyword>
<dbReference type="InterPro" id="IPR027443">
    <property type="entry name" value="IPNS-like_sf"/>
</dbReference>
<dbReference type="InterPro" id="IPR026992">
    <property type="entry name" value="DIOX_N"/>
</dbReference>
<dbReference type="GeneID" id="123443572"/>
<dbReference type="Gramene" id="HORVU.MOREX.r2.3HG0215230.1">
    <property type="protein sequence ID" value="HORVU.MOREX.r2.3HG0215230.1"/>
    <property type="gene ID" value="HORVU.MOREX.r2.3HG0215230"/>
</dbReference>
<dbReference type="EMBL" id="AK376213">
    <property type="protein sequence ID" value="BAK07408.1"/>
    <property type="molecule type" value="mRNA"/>
</dbReference>
<feature type="domain" description="Non-haem dioxygenase N-terminal" evidence="4">
    <location>
        <begin position="6"/>
        <end position="101"/>
    </location>
</feature>
<evidence type="ECO:0000313" key="5">
    <source>
        <dbReference type="EMBL" id="BAK07408.1"/>
    </source>
</evidence>
<reference evidence="5" key="1">
    <citation type="journal article" date="2011" name="Plant Physiol.">
        <title>Comprehensive sequence analysis of 24,783 barley full-length cDNAs derived from 12 clone libraries.</title>
        <authorList>
            <person name="Matsumoto T."/>
            <person name="Tanaka T."/>
            <person name="Sakai H."/>
            <person name="Amano N."/>
            <person name="Kanamori H."/>
            <person name="Kurita K."/>
            <person name="Kikuta A."/>
            <person name="Kamiya K."/>
            <person name="Yamamoto M."/>
            <person name="Ikawa H."/>
            <person name="Fujii N."/>
            <person name="Hori K."/>
            <person name="Itoh T."/>
            <person name="Sato K."/>
        </authorList>
    </citation>
    <scope>NUCLEOTIDE SEQUENCE</scope>
    <source>
        <tissue evidence="5">Flower</tissue>
    </source>
</reference>
<evidence type="ECO:0000256" key="2">
    <source>
        <dbReference type="ARBA" id="ARBA00023002"/>
    </source>
</evidence>
<evidence type="ECO:0000256" key="3">
    <source>
        <dbReference type="ARBA" id="ARBA00023004"/>
    </source>
</evidence>